<sequence>MSTLSASTASTELWRSGPNSRGTWEIISTCLSTLIICAWSAVHVDVPPHYRKRSLINKVRWLLIGLLAPDWLLFAAFNQLCCAQELSQRAGIYLPVAKSAAATPWLRRLWKHTGWGARHKYPSDPDSFPEDEHILSAAVEFDEYTTSAASTVSESGIRRHAWTLTHSYYATMGGFVLDSSSTPVFGTEKRMVLTPRMLHLLMEHAPDLIPDISADRIQCWSKSDGLAKALLVTQLLYFAVSCAARLDQALPLSLLEVWTLSHAFGAILVYVTWWWKPLNIAEPVVVTGERAREFAAYFQMVGKPVAPRVAGLDDNVGLAEVTYLRIAPRRPPVDGTGAFLDGGRLVCSLGPGQPIPIEDYTFTVSTTGPDLQNRRVFGKAYCPWYAQKRGPGGSVSLSSADILRWRLAARAASRIDKAWQPQDLLRYTSTGGLEAFDPWVIRHLYVGAILVSLMTIYSLPHFLGWSITFPTLIESKLWRVASITVAALPTAYFTLIALVYRLPSSRPSGSLPLPTYTIVVMLYYSLIVIYPLANGYLLGESLRQLFHLPDGAFLLPNLSVYFPHFS</sequence>
<keyword evidence="3" id="KW-1185">Reference proteome</keyword>
<dbReference type="GeneID" id="18911930"/>
<keyword evidence="1" id="KW-0472">Membrane</keyword>
<protein>
    <submittedName>
        <fullName evidence="2">Uncharacterized protein</fullName>
    </submittedName>
</protein>
<dbReference type="PANTHER" id="PTHR35043:SF7">
    <property type="entry name" value="TRANSCRIPTION FACTOR DOMAIN-CONTAINING PROTEIN"/>
    <property type="match status" value="1"/>
</dbReference>
<feature type="transmembrane region" description="Helical" evidence="1">
    <location>
        <begin position="477"/>
        <end position="501"/>
    </location>
</feature>
<dbReference type="PANTHER" id="PTHR35043">
    <property type="entry name" value="TRANSCRIPTION FACTOR DOMAIN-CONTAINING PROTEIN"/>
    <property type="match status" value="1"/>
</dbReference>
<dbReference type="OrthoDB" id="2802791at2759"/>
<proteinExistence type="predicted"/>
<dbReference type="KEGG" id="pco:PHACADRAFT_202622"/>
<gene>
    <name evidence="2" type="ORF">PHACADRAFT_202622</name>
</gene>
<feature type="transmembrane region" description="Helical" evidence="1">
    <location>
        <begin position="513"/>
        <end position="533"/>
    </location>
</feature>
<evidence type="ECO:0000313" key="2">
    <source>
        <dbReference type="EMBL" id="EKM48595.1"/>
    </source>
</evidence>
<reference evidence="2 3" key="1">
    <citation type="journal article" date="2012" name="BMC Genomics">
        <title>Comparative genomics of the white-rot fungi, Phanerochaete carnosa and P. chrysosporium, to elucidate the genetic basis of the distinct wood types they colonize.</title>
        <authorList>
            <person name="Suzuki H."/>
            <person name="MacDonald J."/>
            <person name="Syed K."/>
            <person name="Salamov A."/>
            <person name="Hori C."/>
            <person name="Aerts A."/>
            <person name="Henrissat B."/>
            <person name="Wiebenga A."/>
            <person name="vanKuyk P.A."/>
            <person name="Barry K."/>
            <person name="Lindquist E."/>
            <person name="LaButti K."/>
            <person name="Lapidus A."/>
            <person name="Lucas S."/>
            <person name="Coutinho P."/>
            <person name="Gong Y."/>
            <person name="Samejima M."/>
            <person name="Mahadevan R."/>
            <person name="Abou-Zaid M."/>
            <person name="de Vries R.P."/>
            <person name="Igarashi K."/>
            <person name="Yadav J.S."/>
            <person name="Grigoriev I.V."/>
            <person name="Master E.R."/>
        </authorList>
    </citation>
    <scope>NUCLEOTIDE SEQUENCE [LARGE SCALE GENOMIC DNA]</scope>
    <source>
        <strain evidence="2 3">HHB-10118-sp</strain>
    </source>
</reference>
<evidence type="ECO:0000256" key="1">
    <source>
        <dbReference type="SAM" id="Phobius"/>
    </source>
</evidence>
<dbReference type="AlphaFoldDB" id="K5VPE4"/>
<feature type="transmembrane region" description="Helical" evidence="1">
    <location>
        <begin position="444"/>
        <end position="465"/>
    </location>
</feature>
<dbReference type="InParanoid" id="K5VPE4"/>
<name>K5VPE4_PHACS</name>
<keyword evidence="1" id="KW-1133">Transmembrane helix</keyword>
<accession>K5VPE4</accession>
<dbReference type="Proteomes" id="UP000008370">
    <property type="component" value="Unassembled WGS sequence"/>
</dbReference>
<dbReference type="EMBL" id="JH930896">
    <property type="protein sequence ID" value="EKM48595.1"/>
    <property type="molecule type" value="Genomic_DNA"/>
</dbReference>
<dbReference type="STRING" id="650164.K5VPE4"/>
<organism evidence="2 3">
    <name type="scientific">Phanerochaete carnosa (strain HHB-10118-sp)</name>
    <name type="common">White-rot fungus</name>
    <name type="synonym">Peniophora carnosa</name>
    <dbReference type="NCBI Taxonomy" id="650164"/>
    <lineage>
        <taxon>Eukaryota</taxon>
        <taxon>Fungi</taxon>
        <taxon>Dikarya</taxon>
        <taxon>Basidiomycota</taxon>
        <taxon>Agaricomycotina</taxon>
        <taxon>Agaricomycetes</taxon>
        <taxon>Polyporales</taxon>
        <taxon>Phanerochaetaceae</taxon>
        <taxon>Phanerochaete</taxon>
    </lineage>
</organism>
<dbReference type="HOGENOM" id="CLU_022883_5_1_1"/>
<evidence type="ECO:0000313" key="3">
    <source>
        <dbReference type="Proteomes" id="UP000008370"/>
    </source>
</evidence>
<keyword evidence="1" id="KW-0812">Transmembrane</keyword>
<dbReference type="RefSeq" id="XP_007402853.1">
    <property type="nucleotide sequence ID" value="XM_007402791.1"/>
</dbReference>